<organism evidence="4 5">
    <name type="scientific">Sneathiella chinensis</name>
    <dbReference type="NCBI Taxonomy" id="349750"/>
    <lineage>
        <taxon>Bacteria</taxon>
        <taxon>Pseudomonadati</taxon>
        <taxon>Pseudomonadota</taxon>
        <taxon>Alphaproteobacteria</taxon>
        <taxon>Sneathiellales</taxon>
        <taxon>Sneathiellaceae</taxon>
        <taxon>Sneathiella</taxon>
    </lineage>
</organism>
<dbReference type="NCBIfam" id="TIGR00369">
    <property type="entry name" value="unchar_dom_1"/>
    <property type="match status" value="1"/>
</dbReference>
<evidence type="ECO:0000259" key="3">
    <source>
        <dbReference type="Pfam" id="PF03061"/>
    </source>
</evidence>
<accession>A0ABQ5U6B6</accession>
<evidence type="ECO:0000256" key="1">
    <source>
        <dbReference type="ARBA" id="ARBA00008324"/>
    </source>
</evidence>
<dbReference type="InterPro" id="IPR029069">
    <property type="entry name" value="HotDog_dom_sf"/>
</dbReference>
<keyword evidence="2" id="KW-0378">Hydrolase</keyword>
<proteinExistence type="inferred from homology"/>
<evidence type="ECO:0000256" key="2">
    <source>
        <dbReference type="ARBA" id="ARBA00022801"/>
    </source>
</evidence>
<name>A0ABQ5U6B6_9PROT</name>
<dbReference type="InterPro" id="IPR039298">
    <property type="entry name" value="ACOT13"/>
</dbReference>
<dbReference type="InterPro" id="IPR003736">
    <property type="entry name" value="PAAI_dom"/>
</dbReference>
<gene>
    <name evidence="4" type="ORF">GCM10007924_12470</name>
</gene>
<reference evidence="4" key="2">
    <citation type="submission" date="2023-01" db="EMBL/GenBank/DDBJ databases">
        <title>Draft genome sequence of Sneathiella chinensis strain NBRC 103408.</title>
        <authorList>
            <person name="Sun Q."/>
            <person name="Mori K."/>
        </authorList>
    </citation>
    <scope>NUCLEOTIDE SEQUENCE</scope>
    <source>
        <strain evidence="4">NBRC 103408</strain>
    </source>
</reference>
<evidence type="ECO:0000313" key="5">
    <source>
        <dbReference type="Proteomes" id="UP001161409"/>
    </source>
</evidence>
<dbReference type="PANTHER" id="PTHR21660">
    <property type="entry name" value="THIOESTERASE SUPERFAMILY MEMBER-RELATED"/>
    <property type="match status" value="1"/>
</dbReference>
<keyword evidence="5" id="KW-1185">Reference proteome</keyword>
<reference evidence="4" key="1">
    <citation type="journal article" date="2014" name="Int. J. Syst. Evol. Microbiol.">
        <title>Complete genome of a new Firmicutes species belonging to the dominant human colonic microbiota ('Ruminococcus bicirculans') reveals two chromosomes and a selective capacity to utilize plant glucans.</title>
        <authorList>
            <consortium name="NISC Comparative Sequencing Program"/>
            <person name="Wegmann U."/>
            <person name="Louis P."/>
            <person name="Goesmann A."/>
            <person name="Henrissat B."/>
            <person name="Duncan S.H."/>
            <person name="Flint H.J."/>
        </authorList>
    </citation>
    <scope>NUCLEOTIDE SEQUENCE</scope>
    <source>
        <strain evidence="4">NBRC 103408</strain>
    </source>
</reference>
<evidence type="ECO:0000313" key="4">
    <source>
        <dbReference type="EMBL" id="GLQ06026.1"/>
    </source>
</evidence>
<dbReference type="Gene3D" id="3.10.129.10">
    <property type="entry name" value="Hotdog Thioesterase"/>
    <property type="match status" value="1"/>
</dbReference>
<dbReference type="SUPFAM" id="SSF54637">
    <property type="entry name" value="Thioesterase/thiol ester dehydrase-isomerase"/>
    <property type="match status" value="1"/>
</dbReference>
<comment type="similarity">
    <text evidence="1">Belongs to the thioesterase PaaI family.</text>
</comment>
<dbReference type="Pfam" id="PF03061">
    <property type="entry name" value="4HBT"/>
    <property type="match status" value="1"/>
</dbReference>
<dbReference type="CDD" id="cd03443">
    <property type="entry name" value="PaaI_thioesterase"/>
    <property type="match status" value="1"/>
</dbReference>
<dbReference type="InterPro" id="IPR006683">
    <property type="entry name" value="Thioestr_dom"/>
</dbReference>
<dbReference type="EMBL" id="BSNF01000001">
    <property type="protein sequence ID" value="GLQ06026.1"/>
    <property type="molecule type" value="Genomic_DNA"/>
</dbReference>
<dbReference type="RefSeq" id="WP_169559978.1">
    <property type="nucleotide sequence ID" value="NZ_BSNF01000001.1"/>
</dbReference>
<dbReference type="Proteomes" id="UP001161409">
    <property type="component" value="Unassembled WGS sequence"/>
</dbReference>
<comment type="caution">
    <text evidence="4">The sequence shown here is derived from an EMBL/GenBank/DDBJ whole genome shotgun (WGS) entry which is preliminary data.</text>
</comment>
<protein>
    <submittedName>
        <fullName evidence="4">Aromatic compound catabolic protein</fullName>
    </submittedName>
</protein>
<dbReference type="PANTHER" id="PTHR21660:SF1">
    <property type="entry name" value="ACYL-COENZYME A THIOESTERASE 13"/>
    <property type="match status" value="1"/>
</dbReference>
<feature type="domain" description="Thioesterase" evidence="3">
    <location>
        <begin position="67"/>
        <end position="142"/>
    </location>
</feature>
<sequence>MTKTVSKPNINQLYANLNGLEQMQMAFQHKGNRPSIGETLDFDLVSVEKGVAVFEGNPSEKHMNPIGSIHGGYAATLLDSALGCSIHTMLEAGESYTTVDLNVKYIRAMKPGMGKVTCRGEVVHKGRKIATAEARLVGEDGKIYAHGNTTCVIL</sequence>